<comment type="pathway">
    <text evidence="2">Secondary metabolite biosynthesis.</text>
</comment>
<keyword evidence="8" id="KW-0349">Heme</keyword>
<evidence type="ECO:0000256" key="9">
    <source>
        <dbReference type="SAM" id="Phobius"/>
    </source>
</evidence>
<evidence type="ECO:0000256" key="3">
    <source>
        <dbReference type="ARBA" id="ARBA00010617"/>
    </source>
</evidence>
<name>M2P9Z3_CERS8</name>
<feature type="transmembrane region" description="Helical" evidence="9">
    <location>
        <begin position="36"/>
        <end position="54"/>
    </location>
</feature>
<evidence type="ECO:0000256" key="4">
    <source>
        <dbReference type="ARBA" id="ARBA00022723"/>
    </source>
</evidence>
<keyword evidence="4 8" id="KW-0479">Metal-binding</keyword>
<accession>M2P9Z3</accession>
<dbReference type="HOGENOM" id="CLU_001570_14_10_1"/>
<dbReference type="PANTHER" id="PTHR24305">
    <property type="entry name" value="CYTOCHROME P450"/>
    <property type="match status" value="1"/>
</dbReference>
<reference evidence="10 11" key="1">
    <citation type="journal article" date="2012" name="Proc. Natl. Acad. Sci. U.S.A.">
        <title>Comparative genomics of Ceriporiopsis subvermispora and Phanerochaete chrysosporium provide insight into selective ligninolysis.</title>
        <authorList>
            <person name="Fernandez-Fueyo E."/>
            <person name="Ruiz-Duenas F.J."/>
            <person name="Ferreira P."/>
            <person name="Floudas D."/>
            <person name="Hibbett D.S."/>
            <person name="Canessa P."/>
            <person name="Larrondo L.F."/>
            <person name="James T.Y."/>
            <person name="Seelenfreund D."/>
            <person name="Lobos S."/>
            <person name="Polanco R."/>
            <person name="Tello M."/>
            <person name="Honda Y."/>
            <person name="Watanabe T."/>
            <person name="Watanabe T."/>
            <person name="Ryu J.S."/>
            <person name="Kubicek C.P."/>
            <person name="Schmoll M."/>
            <person name="Gaskell J."/>
            <person name="Hammel K.E."/>
            <person name="St John F.J."/>
            <person name="Vanden Wymelenberg A."/>
            <person name="Sabat G."/>
            <person name="Splinter BonDurant S."/>
            <person name="Syed K."/>
            <person name="Yadav J.S."/>
            <person name="Doddapaneni H."/>
            <person name="Subramanian V."/>
            <person name="Lavin J.L."/>
            <person name="Oguiza J.A."/>
            <person name="Perez G."/>
            <person name="Pisabarro A.G."/>
            <person name="Ramirez L."/>
            <person name="Santoyo F."/>
            <person name="Master E."/>
            <person name="Coutinho P.M."/>
            <person name="Henrissat B."/>
            <person name="Lombard V."/>
            <person name="Magnuson J.K."/>
            <person name="Kuees U."/>
            <person name="Hori C."/>
            <person name="Igarashi K."/>
            <person name="Samejima M."/>
            <person name="Held B.W."/>
            <person name="Barry K.W."/>
            <person name="LaButti K.M."/>
            <person name="Lapidus A."/>
            <person name="Lindquist E.A."/>
            <person name="Lucas S.M."/>
            <person name="Riley R."/>
            <person name="Salamov A.A."/>
            <person name="Hoffmeister D."/>
            <person name="Schwenk D."/>
            <person name="Hadar Y."/>
            <person name="Yarden O."/>
            <person name="de Vries R.P."/>
            <person name="Wiebenga A."/>
            <person name="Stenlid J."/>
            <person name="Eastwood D."/>
            <person name="Grigoriev I.V."/>
            <person name="Berka R.M."/>
            <person name="Blanchette R.A."/>
            <person name="Kersten P."/>
            <person name="Martinez A.T."/>
            <person name="Vicuna R."/>
            <person name="Cullen D."/>
        </authorList>
    </citation>
    <scope>NUCLEOTIDE SEQUENCE [LARGE SCALE GENOMIC DNA]</scope>
    <source>
        <strain evidence="10 11">B</strain>
    </source>
</reference>
<keyword evidence="7" id="KW-0503">Monooxygenase</keyword>
<evidence type="ECO:0008006" key="12">
    <source>
        <dbReference type="Google" id="ProtNLM"/>
    </source>
</evidence>
<keyword evidence="5" id="KW-0560">Oxidoreductase</keyword>
<evidence type="ECO:0000256" key="2">
    <source>
        <dbReference type="ARBA" id="ARBA00005179"/>
    </source>
</evidence>
<dbReference type="SUPFAM" id="SSF48264">
    <property type="entry name" value="Cytochrome P450"/>
    <property type="match status" value="1"/>
</dbReference>
<dbReference type="AlphaFoldDB" id="M2P9Z3"/>
<dbReference type="GO" id="GO:0020037">
    <property type="term" value="F:heme binding"/>
    <property type="evidence" value="ECO:0007669"/>
    <property type="project" value="InterPro"/>
</dbReference>
<evidence type="ECO:0000256" key="5">
    <source>
        <dbReference type="ARBA" id="ARBA00023002"/>
    </source>
</evidence>
<evidence type="ECO:0000313" key="10">
    <source>
        <dbReference type="EMBL" id="EMD32294.1"/>
    </source>
</evidence>
<dbReference type="GO" id="GO:0016705">
    <property type="term" value="F:oxidoreductase activity, acting on paired donors, with incorporation or reduction of molecular oxygen"/>
    <property type="evidence" value="ECO:0007669"/>
    <property type="project" value="InterPro"/>
</dbReference>
<dbReference type="OrthoDB" id="6692864at2759"/>
<sequence>MSSPLSYPERGALLLISVAAIGVHVVFNRREPRNPLVHAALLGLPPMLLSTLFWNTSGPIYAVYMSFVAFFAVLCTSIVLYRISPFHPLARYPGPLLNKITKLYFSSIVMQGQSHLYVHKLHQQYGDVVRLGPNEVSICNASVIQDMFGTGGLPRSEDVDPSPKSLSSAYMGRTMWSGNPPMLAMSGEAHLARRKWWNRAFNSTALKGYETIISRRAEQLSGMLDKAAGEKVEIDLGLCFSYFMWDFMNDMAFGGGSDMLTQGEEGSMWHVLAAGLASGQFFANLPWLALYASKLPAFGQDIKRLRMYGIQRAKERVQRGSVQHDLFYYLNNEDGVQKEARPLAHVISDGALAVIAGSDTTANVITHVFYYLLCNPTEYMRLQAEVDKFYPPGENSLDTEYHSDMPFMNAVINEALRLLPVLANGSDRTTPALGRLVGSIFLPGGTNATVHVYSVHRDPRNFAPNATSFWPARWLIATGEMTIAEAGISQEEFVHNSSAFIPFSLGPANCVGKNLALQEMRTLICLIMQRFFLRFAAGYNPASYEDNVRNFFIMQKPELLLTVERRG</sequence>
<gene>
    <name evidence="10" type="ORF">CERSUDRAFT_77592</name>
</gene>
<dbReference type="Gene3D" id="1.10.630.10">
    <property type="entry name" value="Cytochrome P450"/>
    <property type="match status" value="1"/>
</dbReference>
<dbReference type="GO" id="GO:0005506">
    <property type="term" value="F:iron ion binding"/>
    <property type="evidence" value="ECO:0007669"/>
    <property type="project" value="InterPro"/>
</dbReference>
<evidence type="ECO:0000313" key="11">
    <source>
        <dbReference type="Proteomes" id="UP000016930"/>
    </source>
</evidence>
<evidence type="ECO:0000256" key="6">
    <source>
        <dbReference type="ARBA" id="ARBA00023004"/>
    </source>
</evidence>
<evidence type="ECO:0000256" key="1">
    <source>
        <dbReference type="ARBA" id="ARBA00001971"/>
    </source>
</evidence>
<dbReference type="PRINTS" id="PR00463">
    <property type="entry name" value="EP450I"/>
</dbReference>
<dbReference type="GO" id="GO:0004497">
    <property type="term" value="F:monooxygenase activity"/>
    <property type="evidence" value="ECO:0007669"/>
    <property type="project" value="UniProtKB-KW"/>
</dbReference>
<dbReference type="Proteomes" id="UP000016930">
    <property type="component" value="Unassembled WGS sequence"/>
</dbReference>
<comment type="cofactor">
    <cofactor evidence="1 8">
        <name>heme</name>
        <dbReference type="ChEBI" id="CHEBI:30413"/>
    </cofactor>
</comment>
<dbReference type="InterPro" id="IPR036396">
    <property type="entry name" value="Cyt_P450_sf"/>
</dbReference>
<dbReference type="InterPro" id="IPR001128">
    <property type="entry name" value="Cyt_P450"/>
</dbReference>
<evidence type="ECO:0000256" key="7">
    <source>
        <dbReference type="ARBA" id="ARBA00023033"/>
    </source>
</evidence>
<comment type="similarity">
    <text evidence="3">Belongs to the cytochrome P450 family.</text>
</comment>
<dbReference type="EMBL" id="KB445812">
    <property type="protein sequence ID" value="EMD32294.1"/>
    <property type="molecule type" value="Genomic_DNA"/>
</dbReference>
<feature type="binding site" description="axial binding residue" evidence="8">
    <location>
        <position position="510"/>
    </location>
    <ligand>
        <name>heme</name>
        <dbReference type="ChEBI" id="CHEBI:30413"/>
    </ligand>
    <ligandPart>
        <name>Fe</name>
        <dbReference type="ChEBI" id="CHEBI:18248"/>
    </ligandPart>
</feature>
<organism evidence="10 11">
    <name type="scientific">Ceriporiopsis subvermispora (strain B)</name>
    <name type="common">White-rot fungus</name>
    <name type="synonym">Gelatoporia subvermispora</name>
    <dbReference type="NCBI Taxonomy" id="914234"/>
    <lineage>
        <taxon>Eukaryota</taxon>
        <taxon>Fungi</taxon>
        <taxon>Dikarya</taxon>
        <taxon>Basidiomycota</taxon>
        <taxon>Agaricomycotina</taxon>
        <taxon>Agaricomycetes</taxon>
        <taxon>Polyporales</taxon>
        <taxon>Gelatoporiaceae</taxon>
        <taxon>Gelatoporia</taxon>
    </lineage>
</organism>
<protein>
    <recommendedName>
        <fullName evidence="12">High nitrogen upregulated cytochrome P450 monooxygenase 2</fullName>
    </recommendedName>
</protein>
<dbReference type="InterPro" id="IPR002401">
    <property type="entry name" value="Cyt_P450_E_grp-I"/>
</dbReference>
<evidence type="ECO:0000256" key="8">
    <source>
        <dbReference type="PIRSR" id="PIRSR602401-1"/>
    </source>
</evidence>
<proteinExistence type="inferred from homology"/>
<keyword evidence="9" id="KW-0812">Transmembrane</keyword>
<keyword evidence="6 8" id="KW-0408">Iron</keyword>
<feature type="transmembrane region" description="Helical" evidence="9">
    <location>
        <begin position="12"/>
        <end position="29"/>
    </location>
</feature>
<keyword evidence="9" id="KW-0472">Membrane</keyword>
<dbReference type="PANTHER" id="PTHR24305:SF187">
    <property type="entry name" value="P450, PUTATIVE (EUROFUNG)-RELATED"/>
    <property type="match status" value="1"/>
</dbReference>
<dbReference type="InterPro" id="IPR050121">
    <property type="entry name" value="Cytochrome_P450_monoxygenase"/>
</dbReference>
<dbReference type="PRINTS" id="PR00385">
    <property type="entry name" value="P450"/>
</dbReference>
<keyword evidence="9" id="KW-1133">Transmembrane helix</keyword>
<feature type="transmembrane region" description="Helical" evidence="9">
    <location>
        <begin position="60"/>
        <end position="81"/>
    </location>
</feature>
<dbReference type="Pfam" id="PF00067">
    <property type="entry name" value="p450"/>
    <property type="match status" value="1"/>
</dbReference>
<keyword evidence="11" id="KW-1185">Reference proteome</keyword>
<dbReference type="STRING" id="914234.M2P9Z3"/>